<evidence type="ECO:0000313" key="3">
    <source>
        <dbReference type="Proteomes" id="UP000578697"/>
    </source>
</evidence>
<reference evidence="1 3" key="2">
    <citation type="submission" date="2020-08" db="EMBL/GenBank/DDBJ databases">
        <title>Genomic Encyclopedia of Type Strains, Phase IV (KMG-IV): sequencing the most valuable type-strain genomes for metagenomic binning, comparative biology and taxonomic classification.</title>
        <authorList>
            <person name="Goeker M."/>
        </authorList>
    </citation>
    <scope>NUCLEOTIDE SEQUENCE [LARGE SCALE GENOMIC DNA]</scope>
    <source>
        <strain evidence="1 3">DSM 103679</strain>
    </source>
</reference>
<gene>
    <name evidence="2" type="ORF">DYE49_12005</name>
    <name evidence="1" type="ORF">HNP77_001326</name>
</gene>
<sequence length="151" mass="17506">MKLLKYLFILLLIASISSCYKKSNLKKTSSEKKYDEIQLFESSIFEGISKDPYLEFKKGYLQIKTVEADSLIKIDNYEKVFLSAEGIVIMYYKQGDTYTIQTVTLNAENDKHNLSQLIGLNKKDIEKIIQNKPFSKTETTLEFVSNDFLFL</sequence>
<proteinExistence type="predicted"/>
<dbReference type="Proteomes" id="UP000593591">
    <property type="component" value="Chromosome"/>
</dbReference>
<name>A0A840SB34_9SPIR</name>
<reference evidence="2 4" key="1">
    <citation type="submission" date="2018-08" db="EMBL/GenBank/DDBJ databases">
        <title>The first complete genome of Treponema rectale (CHPAT), a commensal spirochete of the bovine rectum.</title>
        <authorList>
            <person name="Staton G.J."/>
            <person name="Clegg S.R."/>
            <person name="Carter S.D."/>
            <person name="Radford A.D."/>
            <person name="Darby A."/>
            <person name="Hall N."/>
            <person name="Birtles R.J."/>
            <person name="Evans N.J."/>
        </authorList>
    </citation>
    <scope>NUCLEOTIDE SEQUENCE [LARGE SCALE GENOMIC DNA]</scope>
    <source>
        <strain evidence="2 4">CHPA</strain>
    </source>
</reference>
<evidence type="ECO:0000313" key="1">
    <source>
        <dbReference type="EMBL" id="MBB5218957.1"/>
    </source>
</evidence>
<keyword evidence="3" id="KW-1185">Reference proteome</keyword>
<evidence type="ECO:0008006" key="5">
    <source>
        <dbReference type="Google" id="ProtNLM"/>
    </source>
</evidence>
<dbReference type="RefSeq" id="WP_184652395.1">
    <property type="nucleotide sequence ID" value="NZ_JACHFR010000002.1"/>
</dbReference>
<dbReference type="AlphaFoldDB" id="A0A840SB34"/>
<dbReference type="Proteomes" id="UP000578697">
    <property type="component" value="Unassembled WGS sequence"/>
</dbReference>
<dbReference type="KEGG" id="trc:DYE49_12005"/>
<dbReference type="EMBL" id="JACHFR010000002">
    <property type="protein sequence ID" value="MBB5218957.1"/>
    <property type="molecule type" value="Genomic_DNA"/>
</dbReference>
<evidence type="ECO:0000313" key="2">
    <source>
        <dbReference type="EMBL" id="QOS41132.1"/>
    </source>
</evidence>
<protein>
    <recommendedName>
        <fullName evidence="5">Lipoprotein</fullName>
    </recommendedName>
</protein>
<evidence type="ECO:0000313" key="4">
    <source>
        <dbReference type="Proteomes" id="UP000593591"/>
    </source>
</evidence>
<dbReference type="EMBL" id="CP031517">
    <property type="protein sequence ID" value="QOS41132.1"/>
    <property type="molecule type" value="Genomic_DNA"/>
</dbReference>
<organism evidence="1 3">
    <name type="scientific">Treponema rectale</name>
    <dbReference type="NCBI Taxonomy" id="744512"/>
    <lineage>
        <taxon>Bacteria</taxon>
        <taxon>Pseudomonadati</taxon>
        <taxon>Spirochaetota</taxon>
        <taxon>Spirochaetia</taxon>
        <taxon>Spirochaetales</taxon>
        <taxon>Treponemataceae</taxon>
        <taxon>Treponema</taxon>
    </lineage>
</organism>
<dbReference type="PROSITE" id="PS51257">
    <property type="entry name" value="PROKAR_LIPOPROTEIN"/>
    <property type="match status" value="1"/>
</dbReference>
<accession>A0A840SB34</accession>